<dbReference type="EMBL" id="JAJUOL010000663">
    <property type="protein sequence ID" value="MCH3853103.1"/>
    <property type="molecule type" value="Genomic_DNA"/>
</dbReference>
<reference evidence="1" key="1">
    <citation type="submission" date="2021-12" db="EMBL/GenBank/DDBJ databases">
        <title>Prevalence of phenicol resistance gene fexA in Campylobacter isolated from poultry supply chain.</title>
        <authorList>
            <person name="Tang B."/>
            <person name="Zheng X."/>
            <person name="Lin J."/>
            <person name="Lin R."/>
            <person name="Yang H."/>
            <person name="Shen Z."/>
            <person name="Xia F."/>
        </authorList>
    </citation>
    <scope>NUCLEOTIDE SEQUENCE</scope>
    <source>
        <strain evidence="1">CJHN2011004</strain>
    </source>
</reference>
<comment type="caution">
    <text evidence="1">The sequence shown here is derived from an EMBL/GenBank/DDBJ whole genome shotgun (WGS) entry which is preliminary data.</text>
</comment>
<protein>
    <submittedName>
        <fullName evidence="1">Leucyl/phenylalanyl-tRNA--protein transferase</fullName>
    </submittedName>
</protein>
<dbReference type="AlphaFoldDB" id="A0AAW5EGZ0"/>
<feature type="non-terminal residue" evidence="1">
    <location>
        <position position="1"/>
    </location>
</feature>
<name>A0AAW5EGZ0_CAMJU</name>
<dbReference type="GO" id="GO:0016740">
    <property type="term" value="F:transferase activity"/>
    <property type="evidence" value="ECO:0007669"/>
    <property type="project" value="UniProtKB-KW"/>
</dbReference>
<gene>
    <name evidence="1" type="ORF">LZC39_13480</name>
</gene>
<proteinExistence type="predicted"/>
<sequence>NILKEKCDQESGFTNFSTLINQI</sequence>
<organism evidence="1 2">
    <name type="scientific">Campylobacter jejuni</name>
    <dbReference type="NCBI Taxonomy" id="197"/>
    <lineage>
        <taxon>Bacteria</taxon>
        <taxon>Pseudomonadati</taxon>
        <taxon>Campylobacterota</taxon>
        <taxon>Epsilonproteobacteria</taxon>
        <taxon>Campylobacterales</taxon>
        <taxon>Campylobacteraceae</taxon>
        <taxon>Campylobacter</taxon>
    </lineage>
</organism>
<evidence type="ECO:0000313" key="1">
    <source>
        <dbReference type="EMBL" id="MCH3853103.1"/>
    </source>
</evidence>
<keyword evidence="1" id="KW-0808">Transferase</keyword>
<accession>A0AAW5EGZ0</accession>
<dbReference type="Proteomes" id="UP001199644">
    <property type="component" value="Unassembled WGS sequence"/>
</dbReference>
<evidence type="ECO:0000313" key="2">
    <source>
        <dbReference type="Proteomes" id="UP001199644"/>
    </source>
</evidence>